<proteinExistence type="predicted"/>
<comment type="caution">
    <text evidence="3">The sequence shown here is derived from an EMBL/GenBank/DDBJ whole genome shotgun (WGS) entry which is preliminary data.</text>
</comment>
<dbReference type="Proteomes" id="UP000095767">
    <property type="component" value="Unassembled WGS sequence"/>
</dbReference>
<sequence length="744" mass="84473">MKMNQVNEYSSSVRNATRAATAWASTPVGLLVRVEVLVTVSCGLLAMQVFLGSGRRTSRSATFRLVVLLALMLCYPAVSYTMGLIQSGSFHNNLVVVWACFLIGCADGIFACSVNHSDQQARTVLNQATQVLYVLLLLVSYIASLDLHLQILLVLLWVLNVTKLGTRLWSMLSAGREQVLTEDTWLISKYMAHDHVRSIWDFDPETMRGYSYVVTGEKHVKEEEEGGFVATAEYKLDVTDDDLITVDRLWQQEQFEGLNKKDDGRLKDLCLSFALFKLLRRRLCGNPLHERHDVRTLLFVKNGLAGGDCYERMYRVIEVELGFLFDFFYSRYPSPKQSLIPETAMFLAALAVSVSTLLSPALMHYHKTQQQQQVMNKGFVTTGLDIWLARFVIVLFLVLELFQYLSLVLSDWHKVKVVCRYARQQQRQQADNKKQQQQQQVLLKRLVLWLMSRATLTTGYWSNSVGQYSLLHACLANQQRSCFGLAGMPLHPWIKGLLTRIRTVTRPNLPVTVKRAIHLFVQSDWMSNLKCGDRTLQRNNMLEVLDWSTTRYRHGGGRVGSILVWHIATTICAADKVNVAGTDAADCPEVATTLSNYCAYLLFHEPELLADQIYEMRRLAQALQHRIQKFLKDQLACRSKDDMFSSLGGFKPHCGRDPEDGCGYEQVILADGIRLAQEIGHHMPHQTLRWKFLSDMWVELLLSSAPSDNVMIHVKKLATGGELITHIWALLTHAGVIDKPKKKK</sequence>
<dbReference type="Pfam" id="PF04578">
    <property type="entry name" value="DUF594"/>
    <property type="match status" value="1"/>
</dbReference>
<name>A0A1E5W8W4_9POAL</name>
<feature type="transmembrane region" description="Helical" evidence="1">
    <location>
        <begin position="386"/>
        <end position="407"/>
    </location>
</feature>
<dbReference type="AlphaFoldDB" id="A0A1E5W8W4"/>
<dbReference type="InterPro" id="IPR025315">
    <property type="entry name" value="DUF4220"/>
</dbReference>
<feature type="transmembrane region" description="Helical" evidence="1">
    <location>
        <begin position="30"/>
        <end position="51"/>
    </location>
</feature>
<accession>A0A1E5W8W4</accession>
<evidence type="ECO:0000259" key="2">
    <source>
        <dbReference type="Pfam" id="PF13968"/>
    </source>
</evidence>
<evidence type="ECO:0000313" key="4">
    <source>
        <dbReference type="Proteomes" id="UP000095767"/>
    </source>
</evidence>
<keyword evidence="1" id="KW-0472">Membrane</keyword>
<keyword evidence="4" id="KW-1185">Reference proteome</keyword>
<feature type="transmembrane region" description="Helical" evidence="1">
    <location>
        <begin position="344"/>
        <end position="366"/>
    </location>
</feature>
<organism evidence="3 4">
    <name type="scientific">Dichanthelium oligosanthes</name>
    <dbReference type="NCBI Taxonomy" id="888268"/>
    <lineage>
        <taxon>Eukaryota</taxon>
        <taxon>Viridiplantae</taxon>
        <taxon>Streptophyta</taxon>
        <taxon>Embryophyta</taxon>
        <taxon>Tracheophyta</taxon>
        <taxon>Spermatophyta</taxon>
        <taxon>Magnoliopsida</taxon>
        <taxon>Liliopsida</taxon>
        <taxon>Poales</taxon>
        <taxon>Poaceae</taxon>
        <taxon>PACMAD clade</taxon>
        <taxon>Panicoideae</taxon>
        <taxon>Panicodae</taxon>
        <taxon>Paniceae</taxon>
        <taxon>Dichantheliinae</taxon>
        <taxon>Dichanthelium</taxon>
    </lineage>
</organism>
<reference evidence="3 4" key="1">
    <citation type="submission" date="2016-09" db="EMBL/GenBank/DDBJ databases">
        <title>The draft genome of Dichanthelium oligosanthes: A C3 panicoid grass species.</title>
        <authorList>
            <person name="Studer A.J."/>
            <person name="Schnable J.C."/>
            <person name="Brutnell T.P."/>
        </authorList>
    </citation>
    <scope>NUCLEOTIDE SEQUENCE [LARGE SCALE GENOMIC DNA]</scope>
    <source>
        <strain evidence="4">cv. Kellogg 1175</strain>
        <tissue evidence="3">Leaf</tissue>
    </source>
</reference>
<keyword evidence="1" id="KW-0812">Transmembrane</keyword>
<feature type="transmembrane region" description="Helical" evidence="1">
    <location>
        <begin position="94"/>
        <end position="112"/>
    </location>
</feature>
<evidence type="ECO:0000256" key="1">
    <source>
        <dbReference type="SAM" id="Phobius"/>
    </source>
</evidence>
<dbReference type="OrthoDB" id="677696at2759"/>
<keyword evidence="1" id="KW-1133">Transmembrane helix</keyword>
<dbReference type="PANTHER" id="PTHR31325">
    <property type="entry name" value="OS01G0798800 PROTEIN-RELATED"/>
    <property type="match status" value="1"/>
</dbReference>
<protein>
    <recommendedName>
        <fullName evidence="2">DUF4220 domain-containing protein</fullName>
    </recommendedName>
</protein>
<dbReference type="EMBL" id="LWDX02017859">
    <property type="protein sequence ID" value="OEL33700.1"/>
    <property type="molecule type" value="Genomic_DNA"/>
</dbReference>
<evidence type="ECO:0000313" key="3">
    <source>
        <dbReference type="EMBL" id="OEL33700.1"/>
    </source>
</evidence>
<dbReference type="STRING" id="888268.A0A1E5W8W4"/>
<feature type="domain" description="DUF4220" evidence="2">
    <location>
        <begin position="69"/>
        <end position="472"/>
    </location>
</feature>
<feature type="transmembrane region" description="Helical" evidence="1">
    <location>
        <begin position="63"/>
        <end position="82"/>
    </location>
</feature>
<dbReference type="InterPro" id="IPR007658">
    <property type="entry name" value="DUF594"/>
</dbReference>
<dbReference type="Pfam" id="PF13968">
    <property type="entry name" value="DUF4220"/>
    <property type="match status" value="1"/>
</dbReference>
<gene>
    <name evidence="3" type="ORF">BAE44_0005281</name>
</gene>